<feature type="non-terminal residue" evidence="6">
    <location>
        <position position="341"/>
    </location>
</feature>
<evidence type="ECO:0000256" key="4">
    <source>
        <dbReference type="ARBA" id="ARBA00023098"/>
    </source>
</evidence>
<comment type="caution">
    <text evidence="6">The sequence shown here is derived from an EMBL/GenBank/DDBJ whole genome shotgun (WGS) entry which is preliminary data.</text>
</comment>
<dbReference type="PANTHER" id="PTHR12370">
    <property type="entry name" value="PHOSPHOLIPASE B-RELATED"/>
    <property type="match status" value="1"/>
</dbReference>
<keyword evidence="2" id="KW-0378">Hydrolase</keyword>
<dbReference type="Proteomes" id="UP000178943">
    <property type="component" value="Unassembled WGS sequence"/>
</dbReference>
<dbReference type="Gene3D" id="3.60.60.30">
    <property type="match status" value="1"/>
</dbReference>
<dbReference type="EMBL" id="MFGW01000127">
    <property type="protein sequence ID" value="OGF64888.1"/>
    <property type="molecule type" value="Genomic_DNA"/>
</dbReference>
<dbReference type="GO" id="GO:0005576">
    <property type="term" value="C:extracellular region"/>
    <property type="evidence" value="ECO:0007669"/>
    <property type="project" value="TreeGrafter"/>
</dbReference>
<dbReference type="GO" id="GO:0004620">
    <property type="term" value="F:phospholipase activity"/>
    <property type="evidence" value="ECO:0007669"/>
    <property type="project" value="InterPro"/>
</dbReference>
<evidence type="ECO:0000256" key="1">
    <source>
        <dbReference type="ARBA" id="ARBA00022729"/>
    </source>
</evidence>
<accession>A0A1F5VNL7</accession>
<dbReference type="Pfam" id="PF04916">
    <property type="entry name" value="Phospholip_B"/>
    <property type="match status" value="1"/>
</dbReference>
<dbReference type="GO" id="GO:0009395">
    <property type="term" value="P:phospholipid catabolic process"/>
    <property type="evidence" value="ECO:0007669"/>
    <property type="project" value="TreeGrafter"/>
</dbReference>
<dbReference type="InterPro" id="IPR047794">
    <property type="entry name" value="C45_proenzyme-like"/>
</dbReference>
<dbReference type="NCBIfam" id="NF040521">
    <property type="entry name" value="C45_proenzyme"/>
    <property type="match status" value="1"/>
</dbReference>
<evidence type="ECO:0000313" key="6">
    <source>
        <dbReference type="EMBL" id="OGF64888.1"/>
    </source>
</evidence>
<keyword evidence="4" id="KW-0443">Lipid metabolism</keyword>
<keyword evidence="1" id="KW-0732">Signal</keyword>
<organism evidence="6 7">
    <name type="scientific">Candidatus Fischerbacteria bacterium RBG_13_37_8</name>
    <dbReference type="NCBI Taxonomy" id="1817863"/>
    <lineage>
        <taxon>Bacteria</taxon>
        <taxon>Candidatus Fischeribacteriota</taxon>
    </lineage>
</organism>
<dbReference type="PANTHER" id="PTHR12370:SF3">
    <property type="entry name" value="PHOSPHOLIPASE B-LIKE 2-RELATED"/>
    <property type="match status" value="1"/>
</dbReference>
<protein>
    <recommendedName>
        <fullName evidence="8">Peptidase C45</fullName>
    </recommendedName>
</protein>
<reference evidence="6 7" key="1">
    <citation type="journal article" date="2016" name="Nat. Commun.">
        <title>Thousands of microbial genomes shed light on interconnected biogeochemical processes in an aquifer system.</title>
        <authorList>
            <person name="Anantharaman K."/>
            <person name="Brown C.T."/>
            <person name="Hug L.A."/>
            <person name="Sharon I."/>
            <person name="Castelle C.J."/>
            <person name="Probst A.J."/>
            <person name="Thomas B.C."/>
            <person name="Singh A."/>
            <person name="Wilkins M.J."/>
            <person name="Karaoz U."/>
            <person name="Brodie E.L."/>
            <person name="Williams K.H."/>
            <person name="Hubbard S.S."/>
            <person name="Banfield J.F."/>
        </authorList>
    </citation>
    <scope>NUCLEOTIDE SEQUENCE [LARGE SCALE GENOMIC DNA]</scope>
</reference>
<keyword evidence="3" id="KW-0442">Lipid degradation</keyword>
<evidence type="ECO:0000256" key="2">
    <source>
        <dbReference type="ARBA" id="ARBA00022801"/>
    </source>
</evidence>
<dbReference type="InterPro" id="IPR007000">
    <property type="entry name" value="PLipase_B-like"/>
</dbReference>
<evidence type="ECO:0008006" key="8">
    <source>
        <dbReference type="Google" id="ProtNLM"/>
    </source>
</evidence>
<keyword evidence="5" id="KW-0325">Glycoprotein</keyword>
<evidence type="ECO:0000256" key="5">
    <source>
        <dbReference type="ARBA" id="ARBA00023180"/>
    </source>
</evidence>
<proteinExistence type="predicted"/>
<dbReference type="STRING" id="1817863.A2Y62_13270"/>
<evidence type="ECO:0000313" key="7">
    <source>
        <dbReference type="Proteomes" id="UP000178943"/>
    </source>
</evidence>
<name>A0A1F5VNL7_9BACT</name>
<sequence length="341" mass="38951">MRRNTFIISFIFLICLAIFVNSQELTQQEKQWLSKATRNDKNGWIYLHIEGKPFERGFQRGYLTANEIEEVLSTLGHLAKNETGKDVDFFVKVSAELFKNKVSEEYVEEMKGMVAGAVKAGKKITYDDMLFINGFIDVLWHWWPQVKDQPEHPKQPEPGCSAFIATGDATADGKIVMAHNSWYHYALLQYCNIIIDIVPEKGHRILMQSWGPSIYSGTDFFVTGAGLVGTETTIGFFVGFNKEGTPVFERARKAMQYANTIDEWANIMIKNNNGAYANSWLIGDLNTNEIARLELGLKHHYLEKTKNGYFTGSNIPHSMEILRDETTGVWDDVRDFRVSRH</sequence>
<evidence type="ECO:0000256" key="3">
    <source>
        <dbReference type="ARBA" id="ARBA00022963"/>
    </source>
</evidence>
<dbReference type="AlphaFoldDB" id="A0A1F5VNL7"/>
<gene>
    <name evidence="6" type="ORF">A2Y62_13270</name>
</gene>